<accession>A0ABP0JYN9</accession>
<feature type="region of interest" description="Disordered" evidence="1">
    <location>
        <begin position="1619"/>
        <end position="1653"/>
    </location>
</feature>
<feature type="compositionally biased region" description="Basic and acidic residues" evidence="1">
    <location>
        <begin position="1776"/>
        <end position="1786"/>
    </location>
</feature>
<keyword evidence="3" id="KW-1185">Reference proteome</keyword>
<dbReference type="Proteomes" id="UP001642464">
    <property type="component" value="Unassembled WGS sequence"/>
</dbReference>
<feature type="compositionally biased region" description="Acidic residues" evidence="1">
    <location>
        <begin position="358"/>
        <end position="368"/>
    </location>
</feature>
<dbReference type="EMBL" id="CAXAMM010009080">
    <property type="protein sequence ID" value="CAK9019325.1"/>
    <property type="molecule type" value="Genomic_DNA"/>
</dbReference>
<feature type="region of interest" description="Disordered" evidence="1">
    <location>
        <begin position="481"/>
        <end position="513"/>
    </location>
</feature>
<protein>
    <submittedName>
        <fullName evidence="2">Copia protein</fullName>
    </submittedName>
</protein>
<feature type="compositionally biased region" description="Polar residues" evidence="1">
    <location>
        <begin position="1683"/>
        <end position="1695"/>
    </location>
</feature>
<feature type="region of interest" description="Disordered" evidence="1">
    <location>
        <begin position="919"/>
        <end position="960"/>
    </location>
</feature>
<feature type="compositionally biased region" description="Basic and acidic residues" evidence="1">
    <location>
        <begin position="607"/>
        <end position="618"/>
    </location>
</feature>
<evidence type="ECO:0000256" key="1">
    <source>
        <dbReference type="SAM" id="MobiDB-lite"/>
    </source>
</evidence>
<evidence type="ECO:0000313" key="3">
    <source>
        <dbReference type="Proteomes" id="UP001642464"/>
    </source>
</evidence>
<feature type="region of interest" description="Disordered" evidence="1">
    <location>
        <begin position="1668"/>
        <end position="1707"/>
    </location>
</feature>
<feature type="region of interest" description="Disordered" evidence="1">
    <location>
        <begin position="325"/>
        <end position="392"/>
    </location>
</feature>
<feature type="region of interest" description="Disordered" evidence="1">
    <location>
        <begin position="418"/>
        <end position="463"/>
    </location>
</feature>
<feature type="compositionally biased region" description="Low complexity" evidence="1">
    <location>
        <begin position="431"/>
        <end position="460"/>
    </location>
</feature>
<feature type="compositionally biased region" description="Gly residues" evidence="1">
    <location>
        <begin position="581"/>
        <end position="593"/>
    </location>
</feature>
<feature type="compositionally biased region" description="Low complexity" evidence="1">
    <location>
        <begin position="1619"/>
        <end position="1652"/>
    </location>
</feature>
<name>A0ABP0JYN9_9DINO</name>
<evidence type="ECO:0000313" key="2">
    <source>
        <dbReference type="EMBL" id="CAK9019325.1"/>
    </source>
</evidence>
<sequence length="2221" mass="247741">MICAAQILQAQWQRGKAPERSRFQRLGAAGPPTHEARLLADSLAQGLGCGVCQQLMKSLWEDLARPTATNLREVISKGCPFLVKKHLLRQGWAASSGALCEGAGRRAADGEAWCFLQEKERWLSVAHLCHCWSPKIEAKTVTGQPGTDRKACLECLAAVCRDPSQFGLAADLERIWAVSTEIIRPSGFNLQTAQFDPTALKRCLSGMPIPLLSVGPVPTFNMAEDDGEDGDDFDLFADDATSHHSGWSEPPARPIAEAFDVEPNEDEQTPTSPTSWRCLRCDSTRATLVSQFGRWHCLDCGSHEFYQVDKPTKSVTSTGTWMYVPNAPAAASPSSKGGRRRRRKKSARDGGAPGDDHGQDDDENEQAESEQLTNDPVIDPFDGKRGPEQDHHYPLTIDDQLEVHLTTIHLTAPLVVNKDGQSKGAGKSKHGTSPTSSTTSGSSSSAFTKGSGKSMSSGKSMPRRQTYITEVIDEEAFEADEFEDAHEQPDELEAEAEQEEQPEDEEGQEATDDVTDDLTHLAQVVTVTARKLSGITLGRKFSTGNKSKKSPDELRKVTHCSACGALGHWYQDQACPMNQGAGAGKAGKPGKGSKGSSSSSYRQTSGPDKKADRPHQVSVVHHEHLSLEVNDAPPSDYGTMFAINMVTNLPFQVHETKGFGTGHDLTGYMVLDSACQRTCAGKAWYRSHGDMLFKHHLKTKEIPSEDVFQFGKGEPTVAHVRAYIPVFFDNHPLVVGAGILPESIPLLGSNALMDSLGSIIDLPNRVVYFSSLQCTVQLHVKGGHFAVSILDFNHEHPQRLHEWKAFSAPHTFLMRTAPPAWLQRWRRLVSCLEAFKRNIWIYMAGGVRLGIMPKAWLDHAVPPEMSPRLHPEKCQRTVIKRYGNAHGRFARRQTCLRKWKWNNKKEDWDIWSSQGGGSLASSSRQLPLPQPSSKATASAGSTSKARPKPKAKSTAAPCSTWTSTLSGWTSFEMGYTLHTDHLTQEEQVEVFRILEQRSPLEAEPTTVAEFAFLNEEHFRPHREKLELAADRKRHERLAELGVLIKEDEEIMDWGLIDEIVKSEGPMDQMAADILEKEYQVYATSKPTMERPPPYADLWELFAGSPNMTRLAAHYNLNTLQPMDLLYGQNFKDPAMRKMIFQKLDHYKPWLVIMGVDCRLWNQFNINLNWSSPDRRLALRHLQDDEKVLVEFAVAVALRQHRAGRYFLLENPQGSQLWNLEEVTDFLGLRGVWTTDLDCGAYGAEVDGQPIAKPMRWAGNQPGLHEQLNRRLTPLQKMYCTPIQGKLTRRSQEYPDELCHAVLQELRALIFQKEPLRFGPPQHKVYATAYPTADLDLWDDIVKYVDNVYERGAKRPFNFPLDSDMGKKIQELFRIKAVRIQAFYAPTSRRIPANVDEYFTRAAFSMLTRPEQLRTETTSPATPAPDADRAIIPGLTTDISFSGVDGVDQHVLSTSTQPFRDPEHPGLRAELVRSEALKTLIDLNAQQQFRRALLRKTRNTSIPDLQPGQRCVVWRWTKKGVRKRGAWLAARFLSWDPAHEGKQAWVRLGASTTLVTAEQLRAAHSFEDWCPDEQDIKVLKDASKNFGQHMLEDERGPPPPQKALTQDAHLEQEALEYDNTAPPMTPAMAVPATPAQASQAAPSTPAPQGSTTANVQVNIDSPTHMHHHTTVQTLQRFGDLPKQLRTTRSRGPSTPLESAHSKRTRATPAELAHLANTATGETAPAIAPHSEFHQAEVDTPQAPTILEEPQHPPEGPQVTFAPTPAELVPVPDDEDLAEPHEVQHQQEADTDAAAAGKSTEDAAAAEPQAEQAHAPQPMADEPLPTLPMKRPFDTLALSLEEDGSFSLASRFWNGTPPQHYGPQSKTFFKCYTTTAQRQPDIANTDKPAEESDTSVDSEDSSTQADNKQPQRQHHAAGLTRQERKQLDREIPWRHILTMPAAYVDKFLAAIEKESNSWSEWQSVRPLTKEECRQVLQDKILRKRIMRSRACYRDKNVGQGEVKAKCRIVCLGHEDPDLDRLSRSSPTPGRTIEMICYQMIVSGLNGEHFNTTLKWSAWAGDAQTAFLQGRQKDSERPLPLYMKAPKDGLISKTTHRVGARMAMAQAIDAKSLYDALLADAPNISDRRSLVSVRSVQEVMRPDQVHWIPTNYEFADGLTKVDEKLMYMFRAWLESPMAVLVEHPENASILARLEDSVAKKKKTSEKIVQAIASMLTTLPFRPHV</sequence>
<gene>
    <name evidence="2" type="ORF">SCF082_LOCUS14461</name>
</gene>
<proteinExistence type="predicted"/>
<feature type="compositionally biased region" description="Low complexity" evidence="1">
    <location>
        <begin position="919"/>
        <end position="944"/>
    </location>
</feature>
<feature type="compositionally biased region" description="Basic residues" evidence="1">
    <location>
        <begin position="337"/>
        <end position="346"/>
    </location>
</feature>
<feature type="region of interest" description="Disordered" evidence="1">
    <location>
        <begin position="1877"/>
        <end position="1923"/>
    </location>
</feature>
<feature type="compositionally biased region" description="Acidic residues" evidence="1">
    <location>
        <begin position="1889"/>
        <end position="1898"/>
    </location>
</feature>
<organism evidence="2 3">
    <name type="scientific">Durusdinium trenchii</name>
    <dbReference type="NCBI Taxonomy" id="1381693"/>
    <lineage>
        <taxon>Eukaryota</taxon>
        <taxon>Sar</taxon>
        <taxon>Alveolata</taxon>
        <taxon>Dinophyceae</taxon>
        <taxon>Suessiales</taxon>
        <taxon>Symbiodiniaceae</taxon>
        <taxon>Durusdinium</taxon>
    </lineage>
</organism>
<reference evidence="2 3" key="1">
    <citation type="submission" date="2024-02" db="EMBL/GenBank/DDBJ databases">
        <authorList>
            <person name="Chen Y."/>
            <person name="Shah S."/>
            <person name="Dougan E. K."/>
            <person name="Thang M."/>
            <person name="Chan C."/>
        </authorList>
    </citation>
    <scope>NUCLEOTIDE SEQUENCE [LARGE SCALE GENOMIC DNA]</scope>
</reference>
<feature type="compositionally biased region" description="Low complexity" evidence="1">
    <location>
        <begin position="327"/>
        <end position="336"/>
    </location>
</feature>
<comment type="caution">
    <text evidence="2">The sequence shown here is derived from an EMBL/GenBank/DDBJ whole genome shotgun (WGS) entry which is preliminary data.</text>
</comment>
<feature type="compositionally biased region" description="Low complexity" evidence="1">
    <location>
        <begin position="1800"/>
        <end position="1818"/>
    </location>
</feature>
<feature type="compositionally biased region" description="Basic and acidic residues" evidence="1">
    <location>
        <begin position="381"/>
        <end position="392"/>
    </location>
</feature>
<feature type="region of interest" description="Disordered" evidence="1">
    <location>
        <begin position="581"/>
        <end position="618"/>
    </location>
</feature>
<feature type="region of interest" description="Disordered" evidence="1">
    <location>
        <begin position="1743"/>
        <end position="1828"/>
    </location>
</feature>